<reference evidence="3 4" key="1">
    <citation type="submission" date="2018-10" db="EMBL/GenBank/DDBJ databases">
        <authorList>
            <person name="Peiro R."/>
            <person name="Begona"/>
            <person name="Cbmso G."/>
            <person name="Lopez M."/>
            <person name="Gonzalez S."/>
            <person name="Sacristan E."/>
            <person name="Castillo E."/>
        </authorList>
    </citation>
    <scope>NUCLEOTIDE SEQUENCE [LARGE SCALE GENOMIC DNA]</scope>
    <source>
        <strain evidence="3">TTHNAR1</strain>
    </source>
</reference>
<dbReference type="InterPro" id="IPR046342">
    <property type="entry name" value="CBS_dom_sf"/>
</dbReference>
<evidence type="ECO:0000313" key="4">
    <source>
        <dbReference type="Proteomes" id="UP000279841"/>
    </source>
</evidence>
<dbReference type="InterPro" id="IPR000644">
    <property type="entry name" value="CBS_dom"/>
</dbReference>
<organism evidence="3 4">
    <name type="scientific">Thermus thermophilus</name>
    <dbReference type="NCBI Taxonomy" id="274"/>
    <lineage>
        <taxon>Bacteria</taxon>
        <taxon>Thermotogati</taxon>
        <taxon>Deinococcota</taxon>
        <taxon>Deinococci</taxon>
        <taxon>Thermales</taxon>
        <taxon>Thermaceae</taxon>
        <taxon>Thermus</taxon>
    </lineage>
</organism>
<keyword evidence="1" id="KW-0129">CBS domain</keyword>
<evidence type="ECO:0000313" key="3">
    <source>
        <dbReference type="EMBL" id="VCU52602.1"/>
    </source>
</evidence>
<gene>
    <name evidence="3" type="ORF">TTHN1_00352</name>
</gene>
<dbReference type="SMART" id="SM00116">
    <property type="entry name" value="CBS"/>
    <property type="match status" value="1"/>
</dbReference>
<feature type="domain" description="CBS" evidence="2">
    <location>
        <begin position="43"/>
        <end position="101"/>
    </location>
</feature>
<evidence type="ECO:0000256" key="1">
    <source>
        <dbReference type="PROSITE-ProRule" id="PRU00703"/>
    </source>
</evidence>
<dbReference type="EMBL" id="LR027517">
    <property type="protein sequence ID" value="VCU52602.1"/>
    <property type="molecule type" value="Genomic_DNA"/>
</dbReference>
<dbReference type="Proteomes" id="UP000279841">
    <property type="component" value="Chromosome"/>
</dbReference>
<accession>A0A3P4AND0</accession>
<dbReference type="SUPFAM" id="SSF54631">
    <property type="entry name" value="CBS-domain pair"/>
    <property type="match status" value="1"/>
</dbReference>
<name>A0A3P4AND0_THETH</name>
<dbReference type="PROSITE" id="PS51371">
    <property type="entry name" value="CBS"/>
    <property type="match status" value="1"/>
</dbReference>
<protein>
    <recommendedName>
        <fullName evidence="2">CBS domain-containing protein</fullName>
    </recommendedName>
</protein>
<dbReference type="AlphaFoldDB" id="A0A3P4AND0"/>
<proteinExistence type="predicted"/>
<evidence type="ECO:0000259" key="2">
    <source>
        <dbReference type="PROSITE" id="PS51371"/>
    </source>
</evidence>
<dbReference type="Gene3D" id="3.10.580.10">
    <property type="entry name" value="CBS-domain"/>
    <property type="match status" value="1"/>
</dbReference>
<sequence length="111" mass="12102">MAEALRLALLYKVSGFPVVQEGKVLGVVGLEGLEGASSLDPVARHLLPPLLLSPEEDALTAWERMAERGYTRALVVEGDRLIGVLSKTDLLRAFQVRLLGLSNLDRPQEPE</sequence>
<dbReference type="Pfam" id="PF00571">
    <property type="entry name" value="CBS"/>
    <property type="match status" value="2"/>
</dbReference>